<evidence type="ECO:0000313" key="2">
    <source>
        <dbReference type="EMBL" id="KAF4027932.1"/>
    </source>
</evidence>
<evidence type="ECO:0000313" key="3">
    <source>
        <dbReference type="Proteomes" id="UP000602510"/>
    </source>
</evidence>
<keyword evidence="3" id="KW-1185">Reference proteome</keyword>
<dbReference type="EMBL" id="WSZM01001232">
    <property type="protein sequence ID" value="KAF4027932.1"/>
    <property type="molecule type" value="Genomic_DNA"/>
</dbReference>
<dbReference type="AlphaFoldDB" id="A0A833S2B4"/>
<protein>
    <recommendedName>
        <fullName evidence="4">Reverse transcriptase Ty1/copia-type domain-containing protein</fullName>
    </recommendedName>
</protein>
<reference evidence="2" key="1">
    <citation type="submission" date="2020-04" db="EMBL/GenBank/DDBJ databases">
        <title>Hybrid Assembly of Korean Phytophthora infestans isolates.</title>
        <authorList>
            <person name="Prokchorchik M."/>
            <person name="Lee Y."/>
            <person name="Seo J."/>
            <person name="Cho J.-H."/>
            <person name="Park Y.-E."/>
            <person name="Jang D.-C."/>
            <person name="Im J.-S."/>
            <person name="Choi J.-G."/>
            <person name="Park H.-J."/>
            <person name="Lee G.-B."/>
            <person name="Lee Y.-G."/>
            <person name="Hong S.-Y."/>
            <person name="Cho K."/>
            <person name="Sohn K.H."/>
        </authorList>
    </citation>
    <scope>NUCLEOTIDE SEQUENCE</scope>
    <source>
        <strain evidence="2">KR_1_A1</strain>
    </source>
</reference>
<evidence type="ECO:0008006" key="4">
    <source>
        <dbReference type="Google" id="ProtNLM"/>
    </source>
</evidence>
<proteinExistence type="predicted"/>
<accession>A0A833S2B4</accession>
<organism evidence="2 3">
    <name type="scientific">Phytophthora infestans</name>
    <name type="common">Potato late blight agent</name>
    <name type="synonym">Botrytis infestans</name>
    <dbReference type="NCBI Taxonomy" id="4787"/>
    <lineage>
        <taxon>Eukaryota</taxon>
        <taxon>Sar</taxon>
        <taxon>Stramenopiles</taxon>
        <taxon>Oomycota</taxon>
        <taxon>Peronosporomycetes</taxon>
        <taxon>Peronosporales</taxon>
        <taxon>Peronosporaceae</taxon>
        <taxon>Phytophthora</taxon>
    </lineage>
</organism>
<sequence>MLIFSNLASELAAFQASITSRFAINKCDASSSFVGMELGWNKDGDVVTIAQQKYAATVVKRFASHGDRSQPRTPMDSNFQRQVADDTEVIDESIRPEVGSLLSPDRTRDRAADPHCTRCS</sequence>
<dbReference type="Proteomes" id="UP000602510">
    <property type="component" value="Unassembled WGS sequence"/>
</dbReference>
<feature type="region of interest" description="Disordered" evidence="1">
    <location>
        <begin position="63"/>
        <end position="120"/>
    </location>
</feature>
<feature type="compositionally biased region" description="Basic and acidic residues" evidence="1">
    <location>
        <begin position="105"/>
        <end position="120"/>
    </location>
</feature>
<comment type="caution">
    <text evidence="2">The sequence shown here is derived from an EMBL/GenBank/DDBJ whole genome shotgun (WGS) entry which is preliminary data.</text>
</comment>
<evidence type="ECO:0000256" key="1">
    <source>
        <dbReference type="SAM" id="MobiDB-lite"/>
    </source>
</evidence>
<gene>
    <name evidence="2" type="ORF">GN244_ATG20423</name>
</gene>
<name>A0A833S2B4_PHYIN</name>
<feature type="compositionally biased region" description="Polar residues" evidence="1">
    <location>
        <begin position="71"/>
        <end position="81"/>
    </location>
</feature>